<organism evidence="1 2">
    <name type="scientific">Catellatospora coxensis</name>
    <dbReference type="NCBI Taxonomy" id="310354"/>
    <lineage>
        <taxon>Bacteria</taxon>
        <taxon>Bacillati</taxon>
        <taxon>Actinomycetota</taxon>
        <taxon>Actinomycetes</taxon>
        <taxon>Micromonosporales</taxon>
        <taxon>Micromonosporaceae</taxon>
        <taxon>Catellatospora</taxon>
    </lineage>
</organism>
<dbReference type="EMBL" id="BONI01000005">
    <property type="protein sequence ID" value="GIG04200.1"/>
    <property type="molecule type" value="Genomic_DNA"/>
</dbReference>
<dbReference type="Gene3D" id="1.25.10.10">
    <property type="entry name" value="Leucine-rich Repeat Variant"/>
    <property type="match status" value="1"/>
</dbReference>
<name>A0A8J3KZY8_9ACTN</name>
<evidence type="ECO:0000313" key="1">
    <source>
        <dbReference type="EMBL" id="GIG04200.1"/>
    </source>
</evidence>
<gene>
    <name evidence="1" type="ORF">Cco03nite_09000</name>
</gene>
<dbReference type="AlphaFoldDB" id="A0A8J3KZY8"/>
<keyword evidence="2" id="KW-1185">Reference proteome</keyword>
<dbReference type="Proteomes" id="UP000630887">
    <property type="component" value="Unassembled WGS sequence"/>
</dbReference>
<dbReference type="SUPFAM" id="SSF48371">
    <property type="entry name" value="ARM repeat"/>
    <property type="match status" value="2"/>
</dbReference>
<comment type="caution">
    <text evidence="1">The sequence shown here is derived from an EMBL/GenBank/DDBJ whole genome shotgun (WGS) entry which is preliminary data.</text>
</comment>
<dbReference type="RefSeq" id="WP_203688768.1">
    <property type="nucleotide sequence ID" value="NZ_BAAALC010000011.1"/>
</dbReference>
<protein>
    <submittedName>
        <fullName evidence="1">Uncharacterized protein</fullName>
    </submittedName>
</protein>
<accession>A0A8J3KZY8</accession>
<reference evidence="1 2" key="1">
    <citation type="submission" date="2021-01" db="EMBL/GenBank/DDBJ databases">
        <title>Whole genome shotgun sequence of Catellatospora coxensis NBRC 107359.</title>
        <authorList>
            <person name="Komaki H."/>
            <person name="Tamura T."/>
        </authorList>
    </citation>
    <scope>NUCLEOTIDE SEQUENCE [LARGE SCALE GENOMIC DNA]</scope>
    <source>
        <strain evidence="1 2">NBRC 107359</strain>
    </source>
</reference>
<evidence type="ECO:0000313" key="2">
    <source>
        <dbReference type="Proteomes" id="UP000630887"/>
    </source>
</evidence>
<proteinExistence type="predicted"/>
<dbReference type="InterPro" id="IPR011989">
    <property type="entry name" value="ARM-like"/>
</dbReference>
<sequence>MSDLIAALLADFDLLPFYRDRVRLLSRHARDLAGTAEFAELLAELSAGNRVQREMALFMATVAGHRPVIEAALTDPDQSLRSAAVTAWLRDDARTADELWEWLADAPANLRRKAFRVLRADRLSTLADGVIDRVRARYGDVEAASLLPTCGGETVRRQLPVLGHAVGNWAALGRWHPDPVLSWVDDQLREAGPDGERCWWRYGPGIWAAARRLPEKVLDLLEAHAPGTHLPGDLTSYGVLADVDPHRVLALLTAPDRADWTSRGRLPRALLRRFALLDVDDLAELARRLRVDRAGTALPVLLNAVAPRHRERLYDAAYEGAEQSLGMLSDQVLDVLPHRRRVVEAQRMLGLAEARADERVTLRLTAFLPWEQAQPALAAGTRAAEADDRAYAYRLLVGCAPRSRDAAAVTGSVEFLRRLRNEQDPVRRQALDALARVNPLLVDAAAVEALDQIVTDATQARDGSGPTRDALKRLAVNVLQCHTDTPELSRWAQRTLGRLFGDDRLPSLYGLHRQLRRGQEEQFFAAVRDWVVAAVARGGHGPLFAVAEGLGPRAWRLPELQEMLENSINAGNVSGVLSRAVTLWLDDPKTRPARVEQVLRWDTSTVTIPRVWDTLCVSRTDLLDLVIGDEPPAGRFLAAGPRWVPGHAYGLQRWLPRHLRRYAELLKRIANDAGAAEHTRAGAIRQAAHLPDAGRPIVDRYLGSPNTVLAEAALHALVWAGRPAEALPFLLSYADDDKARVAIYSVGSAAAMLAPSELGPLLAAALDGAKVTSRKEILRLAARFAVPGADDLLLAHWHRPGQHRDVRAAIVSSARQHLASAQSWQILTEAVAGGREDALAVLAADPYAVAEEHRLRYGALVTACCLSPDAVVARAAWAALLRWGRWTPEADEAALTRLTDLADRDTWQVVAAALVTLTELGRGAPVLRRLLPRLVELDRADDDGDPEHDRAARRRIEHLVHVLTTGRRWPVTEATSALLVELGGELMRHEDHVDSGARLMLHPALRTPDLLLPVLDDLAARLRDRPAAVVGIGGRLQASVSLEQGWDAGTVLAVGRELAGRANFASGRFAVALAVGGARDGWPAPWRSLVLRLRRHELADVRAAAFGVDLTA</sequence>
<dbReference type="InterPro" id="IPR016024">
    <property type="entry name" value="ARM-type_fold"/>
</dbReference>